<evidence type="ECO:0000256" key="1">
    <source>
        <dbReference type="SAM" id="Phobius"/>
    </source>
</evidence>
<keyword evidence="1" id="KW-1133">Transmembrane helix</keyword>
<dbReference type="Pfam" id="PF24661">
    <property type="entry name" value="DUF7649"/>
    <property type="match status" value="1"/>
</dbReference>
<dbReference type="InterPro" id="IPR016975">
    <property type="entry name" value="Cell_wall_LiaF"/>
</dbReference>
<dbReference type="PIRSF" id="PIRSF031509">
    <property type="entry name" value="Cell_wall_LiaF/YvqF"/>
    <property type="match status" value="1"/>
</dbReference>
<feature type="domain" description="DUF7649" evidence="3">
    <location>
        <begin position="12"/>
        <end position="86"/>
    </location>
</feature>
<feature type="transmembrane region" description="Helical" evidence="1">
    <location>
        <begin position="12"/>
        <end position="43"/>
    </location>
</feature>
<feature type="transmembrane region" description="Helical" evidence="1">
    <location>
        <begin position="55"/>
        <end position="85"/>
    </location>
</feature>
<evidence type="ECO:0000259" key="2">
    <source>
        <dbReference type="Pfam" id="PF09922"/>
    </source>
</evidence>
<evidence type="ECO:0000313" key="4">
    <source>
        <dbReference type="EMBL" id="OZS76885.1"/>
    </source>
</evidence>
<dbReference type="Proteomes" id="UP000217065">
    <property type="component" value="Unassembled WGS sequence"/>
</dbReference>
<evidence type="ECO:0000313" key="5">
    <source>
        <dbReference type="Proteomes" id="UP000217065"/>
    </source>
</evidence>
<dbReference type="RefSeq" id="WP_094944553.1">
    <property type="nucleotide sequence ID" value="NZ_NOKQ01000342.1"/>
</dbReference>
<keyword evidence="1" id="KW-0472">Membrane</keyword>
<accession>A0A264W004</accession>
<dbReference type="GO" id="GO:0016020">
    <property type="term" value="C:membrane"/>
    <property type="evidence" value="ECO:0007669"/>
    <property type="project" value="InterPro"/>
</dbReference>
<comment type="caution">
    <text evidence="4">The sequence shown here is derived from an EMBL/GenBank/DDBJ whole genome shotgun (WGS) entry which is preliminary data.</text>
</comment>
<organism evidence="4 5">
    <name type="scientific">Tetzosporium hominis</name>
    <dbReference type="NCBI Taxonomy" id="2020506"/>
    <lineage>
        <taxon>Bacteria</taxon>
        <taxon>Bacillati</taxon>
        <taxon>Bacillota</taxon>
        <taxon>Bacilli</taxon>
        <taxon>Bacillales</taxon>
        <taxon>Caryophanaceae</taxon>
        <taxon>Tetzosporium</taxon>
    </lineage>
</organism>
<dbReference type="Pfam" id="PF09922">
    <property type="entry name" value="LiaF-like_C"/>
    <property type="match status" value="1"/>
</dbReference>
<proteinExistence type="predicted"/>
<dbReference type="NCBIfam" id="NF040535">
    <property type="entry name" value="LiaF_C_term"/>
    <property type="match status" value="1"/>
</dbReference>
<dbReference type="AlphaFoldDB" id="A0A264W004"/>
<dbReference type="OrthoDB" id="2351415at2"/>
<feature type="domain" description="Cell wall-active antibiotics response LiaF-like C-terminal" evidence="2">
    <location>
        <begin position="115"/>
        <end position="229"/>
    </location>
</feature>
<sequence>MSSNNQTNRYSLVLIGFIALLAAETLLFENGSIVVVVVGLVLLYMGMRRSNRALFWIGLVLLFITVFSMVTTRLILFSLVLYILYKVWKKEPIPSWEQLHFTDSATDSHVLQQRMFSTQVTSSEPYAWKDVHIQSVFGEYDLDLTNTILPKGTSFISIRKVLGKTTILVPYGVNVRVYYSTMVGEACLFEEPVKRLWNQSYHVEDRMQLDADTPELIITVASWLGDLEVLRK</sequence>
<dbReference type="InterPro" id="IPR047793">
    <property type="entry name" value="LiaF_C"/>
</dbReference>
<name>A0A264W004_9BACL</name>
<gene>
    <name evidence="4" type="ORF">CF394_14450</name>
</gene>
<dbReference type="InterPro" id="IPR024425">
    <property type="entry name" value="LiaF-like_C"/>
</dbReference>
<dbReference type="InterPro" id="IPR056066">
    <property type="entry name" value="DUF7649"/>
</dbReference>
<keyword evidence="5" id="KW-1185">Reference proteome</keyword>
<evidence type="ECO:0000259" key="3">
    <source>
        <dbReference type="Pfam" id="PF24661"/>
    </source>
</evidence>
<keyword evidence="1" id="KW-0812">Transmembrane</keyword>
<protein>
    <submittedName>
        <fullName evidence="4">Uncharacterized protein</fullName>
    </submittedName>
</protein>
<dbReference type="EMBL" id="NOKQ01000342">
    <property type="protein sequence ID" value="OZS76885.1"/>
    <property type="molecule type" value="Genomic_DNA"/>
</dbReference>
<reference evidence="4 5" key="1">
    <citation type="submission" date="2017-07" db="EMBL/GenBank/DDBJ databases">
        <title>Tetzosporium hominis gen.nov. sp.nov.</title>
        <authorList>
            <person name="Tetz G."/>
            <person name="Tetz V."/>
        </authorList>
    </citation>
    <scope>NUCLEOTIDE SEQUENCE [LARGE SCALE GENOMIC DNA]</scope>
    <source>
        <strain evidence="4 5">VT-49</strain>
    </source>
</reference>